<sequence length="36" mass="4487">MSNLNPYLFLKLDYTYKPLHKFRQTEYFNEQFNAVI</sequence>
<name>S5T753_9GAMM</name>
<gene>
    <name evidence="1" type="ORF">CYCME_1047</name>
</gene>
<dbReference type="HOGENOM" id="CLU_3355750_0_0_6"/>
<organism evidence="1 2">
    <name type="scientific">Cycloclasticus zancles 78-ME</name>
    <dbReference type="NCBI Taxonomy" id="1198232"/>
    <lineage>
        <taxon>Bacteria</taxon>
        <taxon>Pseudomonadati</taxon>
        <taxon>Pseudomonadota</taxon>
        <taxon>Gammaproteobacteria</taxon>
        <taxon>Thiotrichales</taxon>
        <taxon>Piscirickettsiaceae</taxon>
        <taxon>Cycloclasticus</taxon>
    </lineage>
</organism>
<keyword evidence="2" id="KW-1185">Reference proteome</keyword>
<evidence type="ECO:0000313" key="1">
    <source>
        <dbReference type="EMBL" id="AGS39379.1"/>
    </source>
</evidence>
<dbReference type="KEGG" id="cza:CYCME_1047"/>
<proteinExistence type="predicted"/>
<evidence type="ECO:0000313" key="2">
    <source>
        <dbReference type="Proteomes" id="UP000015380"/>
    </source>
</evidence>
<dbReference type="Proteomes" id="UP000015380">
    <property type="component" value="Chromosome"/>
</dbReference>
<reference evidence="1 2" key="1">
    <citation type="submission" date="2013-05" db="EMBL/GenBank/DDBJ databases">
        <title>Between feast and famine: a lifestyle of most important marine PAH-degrading bacterium Cycloclasticus sp. 7ME.</title>
        <authorList>
            <person name="Yakimov M.M."/>
            <person name="Messina E."/>
            <person name="Genovese M."/>
            <person name="Denaro R."/>
            <person name="Crisafi F."/>
            <person name="Russo D."/>
            <person name="Cappello S."/>
            <person name="Santisi S."/>
            <person name="Smedile F."/>
            <person name="Golyshina O.V."/>
            <person name="Tran H."/>
            <person name="Pieper D.H."/>
            <person name="Golyshin P.N."/>
            <person name="Giuliano L."/>
        </authorList>
    </citation>
    <scope>NUCLEOTIDE SEQUENCE [LARGE SCALE GENOMIC DNA]</scope>
    <source>
        <strain evidence="1 2">78-ME</strain>
    </source>
</reference>
<protein>
    <submittedName>
        <fullName evidence="1">Uncharacterized protein</fullName>
    </submittedName>
</protein>
<dbReference type="EMBL" id="CP005996">
    <property type="protein sequence ID" value="AGS39379.1"/>
    <property type="molecule type" value="Genomic_DNA"/>
</dbReference>
<dbReference type="AlphaFoldDB" id="S5T753"/>
<reference evidence="2" key="2">
    <citation type="journal article" date="2016" name="Environ. Microbiol. Rep.">
        <title>Analysis of defence systems and a conjugative IncP-1 plasmid in the marine polyaromatic hydrocarbons-degrading bacterium Cycloclasticus sp. 78-ME.</title>
        <authorList>
            <person name="Yakimov M.M."/>
            <person name="Crisafi F."/>
            <person name="Messina E."/>
            <person name="Smedile F."/>
            <person name="Lopatina A."/>
            <person name="Denaro R."/>
            <person name="Pieper D.H."/>
            <person name="Golyshin P.N."/>
            <person name="Giuliano L."/>
        </authorList>
    </citation>
    <scope>NUCLEOTIDE SEQUENCE [LARGE SCALE GENOMIC DNA]</scope>
    <source>
        <strain evidence="2">78-ME</strain>
    </source>
</reference>
<accession>S5T753</accession>